<proteinExistence type="predicted"/>
<accession>A0A6J5MM38</accession>
<evidence type="ECO:0000313" key="1">
    <source>
        <dbReference type="EMBL" id="CAB4147362.1"/>
    </source>
</evidence>
<name>A0A6J5MM38_9CAUD</name>
<dbReference type="EMBL" id="LR796492">
    <property type="protein sequence ID" value="CAB4147362.1"/>
    <property type="molecule type" value="Genomic_DNA"/>
</dbReference>
<reference evidence="1" key="1">
    <citation type="submission" date="2020-04" db="EMBL/GenBank/DDBJ databases">
        <authorList>
            <person name="Chiriac C."/>
            <person name="Salcher M."/>
            <person name="Ghai R."/>
            <person name="Kavagutti S V."/>
        </authorList>
    </citation>
    <scope>NUCLEOTIDE SEQUENCE</scope>
</reference>
<sequence length="139" mass="15424">MNEVRLTEHNLWEVRLVVAIPTNGNEKTCGEALEHLMPALELLDDIIILDEAQNLLCLIREIKGFGDIAESIAIAKAPASPARRKRAKATNASQRWTRTDDKELLRLSAMGTKHARIAKQLGRSTKAVALRIHNIKKGA</sequence>
<gene>
    <name evidence="1" type="ORF">UFOVP519_25</name>
</gene>
<protein>
    <submittedName>
        <fullName evidence="1">Uncharacterized protein</fullName>
    </submittedName>
</protein>
<organism evidence="1">
    <name type="scientific">uncultured Caudovirales phage</name>
    <dbReference type="NCBI Taxonomy" id="2100421"/>
    <lineage>
        <taxon>Viruses</taxon>
        <taxon>Duplodnaviria</taxon>
        <taxon>Heunggongvirae</taxon>
        <taxon>Uroviricota</taxon>
        <taxon>Caudoviricetes</taxon>
        <taxon>Peduoviridae</taxon>
        <taxon>Maltschvirus</taxon>
        <taxon>Maltschvirus maltsch</taxon>
    </lineage>
</organism>